<evidence type="ECO:0000313" key="2">
    <source>
        <dbReference type="EMBL" id="ORA08028.1"/>
    </source>
</evidence>
<evidence type="ECO:0000256" key="1">
    <source>
        <dbReference type="SAM" id="MobiDB-lite"/>
    </source>
</evidence>
<sequence>MCGFTDRADSVLRTLDAPGVGQALFVGHSMDGRMTIQLAAVAVPNLRYPPVAARTIRAIIESGDYTPMLHTMRDEGMPPWSGAIANPAEHPDHRAGG</sequence>
<comment type="caution">
    <text evidence="2">The sequence shown here is derived from an EMBL/GenBank/DDBJ whole genome shotgun (WGS) entry which is preliminary data.</text>
</comment>
<name>A0A1W9Z6L4_MYCAI</name>
<proteinExistence type="predicted"/>
<dbReference type="AlphaFoldDB" id="A0A1W9Z6L4"/>
<protein>
    <submittedName>
        <fullName evidence="2">Uncharacterized protein</fullName>
    </submittedName>
</protein>
<reference evidence="2 3" key="1">
    <citation type="submission" date="2016-12" db="EMBL/GenBank/DDBJ databases">
        <title>The new phylogeny of genus Mycobacterium.</title>
        <authorList>
            <person name="Tortoli E."/>
            <person name="Trovato A."/>
            <person name="Cirillo D.M."/>
        </authorList>
    </citation>
    <scope>NUCLEOTIDE SEQUENCE [LARGE SCALE GENOMIC DNA]</scope>
    <source>
        <strain evidence="2 3">DSM 45069</strain>
    </source>
</reference>
<keyword evidence="3" id="KW-1185">Reference proteome</keyword>
<dbReference type="Proteomes" id="UP000192707">
    <property type="component" value="Unassembled WGS sequence"/>
</dbReference>
<accession>A0A1W9Z6L4</accession>
<dbReference type="InterPro" id="IPR029058">
    <property type="entry name" value="AB_hydrolase_fold"/>
</dbReference>
<feature type="region of interest" description="Disordered" evidence="1">
    <location>
        <begin position="70"/>
        <end position="97"/>
    </location>
</feature>
<organism evidence="2 3">
    <name type="scientific">Mycobacterium arosiense ATCC BAA-1401 = DSM 45069</name>
    <dbReference type="NCBI Taxonomy" id="1265311"/>
    <lineage>
        <taxon>Bacteria</taxon>
        <taxon>Bacillati</taxon>
        <taxon>Actinomycetota</taxon>
        <taxon>Actinomycetes</taxon>
        <taxon>Mycobacteriales</taxon>
        <taxon>Mycobacteriaceae</taxon>
        <taxon>Mycobacterium</taxon>
        <taxon>Mycobacterium avium complex (MAC)</taxon>
    </lineage>
</organism>
<dbReference type="SUPFAM" id="SSF53474">
    <property type="entry name" value="alpha/beta-Hydrolases"/>
    <property type="match status" value="1"/>
</dbReference>
<dbReference type="EMBL" id="MVHG01000108">
    <property type="protein sequence ID" value="ORA08028.1"/>
    <property type="molecule type" value="Genomic_DNA"/>
</dbReference>
<evidence type="ECO:0000313" key="3">
    <source>
        <dbReference type="Proteomes" id="UP000192707"/>
    </source>
</evidence>
<gene>
    <name evidence="2" type="ORF">BST14_25310</name>
</gene>